<protein>
    <submittedName>
        <fullName evidence="3">Uncharacterized protein</fullName>
    </submittedName>
</protein>
<evidence type="ECO:0000313" key="6">
    <source>
        <dbReference type="Proteomes" id="UP000247772"/>
    </source>
</evidence>
<proteinExistence type="predicted"/>
<evidence type="ECO:0000313" key="4">
    <source>
        <dbReference type="EMBL" id="PYE24778.1"/>
    </source>
</evidence>
<feature type="non-terminal residue" evidence="3">
    <location>
        <position position="1"/>
    </location>
</feature>
<reference evidence="3 6" key="1">
    <citation type="submission" date="2018-06" db="EMBL/GenBank/DDBJ databases">
        <title>Genomic Encyclopedia of Type Strains, Phase IV (KMG-V): Genome sequencing to study the core and pangenomes of soil and plant-associated prokaryotes.</title>
        <authorList>
            <person name="Whitman W."/>
        </authorList>
    </citation>
    <scope>NUCLEOTIDE SEQUENCE [LARGE SCALE GENOMIC DNA]</scope>
    <source>
        <strain evidence="3 6">SRCL-318</strain>
        <strain evidence="1 7">SRMrh-85</strain>
    </source>
</reference>
<dbReference type="EMBL" id="JACHVZ010000029">
    <property type="protein sequence ID" value="MBB2932605.1"/>
    <property type="molecule type" value="Genomic_DNA"/>
</dbReference>
<evidence type="ECO:0000313" key="3">
    <source>
        <dbReference type="EMBL" id="PYE15341.1"/>
    </source>
</evidence>
<name>A0A2U0ZWL4_9BURK</name>
<evidence type="ECO:0000313" key="2">
    <source>
        <dbReference type="EMBL" id="MBB2932605.1"/>
    </source>
</evidence>
<dbReference type="AlphaFoldDB" id="A0A2U0ZWL4"/>
<dbReference type="Proteomes" id="UP000533533">
    <property type="component" value="Unassembled WGS sequence"/>
</dbReference>
<evidence type="ECO:0000313" key="7">
    <source>
        <dbReference type="Proteomes" id="UP000533533"/>
    </source>
</evidence>
<accession>A0A2U0ZWL4</accession>
<sequence>SSIEAYSTPADTRGGTVTFLWPMAGIE</sequence>
<dbReference type="EMBL" id="JACHVZ010000025">
    <property type="protein sequence ID" value="MBB2932301.1"/>
    <property type="molecule type" value="Genomic_DNA"/>
</dbReference>
<dbReference type="EMBL" id="QJSQ01000005">
    <property type="protein sequence ID" value="PYE25048.1"/>
    <property type="molecule type" value="Genomic_DNA"/>
</dbReference>
<organism evidence="3 6">
    <name type="scientific">Paraburkholderia silvatlantica</name>
    <dbReference type="NCBI Taxonomy" id="321895"/>
    <lineage>
        <taxon>Bacteria</taxon>
        <taxon>Pseudomonadati</taxon>
        <taxon>Pseudomonadota</taxon>
        <taxon>Betaproteobacteria</taxon>
        <taxon>Burkholderiales</taxon>
        <taxon>Burkholderiaceae</taxon>
        <taxon>Paraburkholderia</taxon>
    </lineage>
</organism>
<comment type="caution">
    <text evidence="3">The sequence shown here is derived from an EMBL/GenBank/DDBJ whole genome shotgun (WGS) entry which is preliminary data.</text>
</comment>
<keyword evidence="7" id="KW-1185">Reference proteome</keyword>
<dbReference type="EMBL" id="QJSQ01000005">
    <property type="protein sequence ID" value="PYE24778.1"/>
    <property type="molecule type" value="Genomic_DNA"/>
</dbReference>
<dbReference type="EMBL" id="QJSQ01000034">
    <property type="protein sequence ID" value="PYE15341.1"/>
    <property type="molecule type" value="Genomic_DNA"/>
</dbReference>
<gene>
    <name evidence="4" type="ORF">C7410_1051</name>
    <name evidence="5" type="ORF">C7410_105273</name>
    <name evidence="3" type="ORF">C7410_13487</name>
    <name evidence="1" type="ORF">FHX59_006782</name>
    <name evidence="2" type="ORF">FHX59_007090</name>
</gene>
<dbReference type="Proteomes" id="UP000247772">
    <property type="component" value="Unassembled WGS sequence"/>
</dbReference>
<evidence type="ECO:0000313" key="1">
    <source>
        <dbReference type="EMBL" id="MBB2932301.1"/>
    </source>
</evidence>
<evidence type="ECO:0000313" key="5">
    <source>
        <dbReference type="EMBL" id="PYE25048.1"/>
    </source>
</evidence>